<comment type="caution">
    <text evidence="2">The sequence shown here is derived from an EMBL/GenBank/DDBJ whole genome shotgun (WGS) entry which is preliminary data.</text>
</comment>
<feature type="region of interest" description="Disordered" evidence="1">
    <location>
        <begin position="97"/>
        <end position="119"/>
    </location>
</feature>
<dbReference type="EMBL" id="UYJE01009252">
    <property type="protein sequence ID" value="VDI71673.1"/>
    <property type="molecule type" value="Genomic_DNA"/>
</dbReference>
<name>A0A8B6H048_MYTGA</name>
<feature type="compositionally biased region" description="Basic and acidic residues" evidence="1">
    <location>
        <begin position="1"/>
        <end position="20"/>
    </location>
</feature>
<sequence>MYIKTVSDRRDSEIDWERQDPGPVIDILGPLSDLEQDVMSETPQKSPNELLQSTEQISQKDPAVIFAKLLCLITTDPEEMQKSPNIGEKCTLCGRKRALSASEEPNASQEHTKKEKRTL</sequence>
<evidence type="ECO:0000313" key="3">
    <source>
        <dbReference type="Proteomes" id="UP000596742"/>
    </source>
</evidence>
<evidence type="ECO:0000256" key="1">
    <source>
        <dbReference type="SAM" id="MobiDB-lite"/>
    </source>
</evidence>
<dbReference type="AlphaFoldDB" id="A0A8B6H048"/>
<feature type="region of interest" description="Disordered" evidence="1">
    <location>
        <begin position="1"/>
        <end position="24"/>
    </location>
</feature>
<protein>
    <submittedName>
        <fullName evidence="2">Uncharacterized protein</fullName>
    </submittedName>
</protein>
<feature type="compositionally biased region" description="Basic and acidic residues" evidence="1">
    <location>
        <begin position="110"/>
        <end position="119"/>
    </location>
</feature>
<dbReference type="Proteomes" id="UP000596742">
    <property type="component" value="Unassembled WGS sequence"/>
</dbReference>
<evidence type="ECO:0000313" key="2">
    <source>
        <dbReference type="EMBL" id="VDI71673.1"/>
    </source>
</evidence>
<dbReference type="OrthoDB" id="10332245at2759"/>
<keyword evidence="3" id="KW-1185">Reference proteome</keyword>
<accession>A0A8B6H048</accession>
<reference evidence="2" key="1">
    <citation type="submission" date="2018-11" db="EMBL/GenBank/DDBJ databases">
        <authorList>
            <person name="Alioto T."/>
            <person name="Alioto T."/>
        </authorList>
    </citation>
    <scope>NUCLEOTIDE SEQUENCE</scope>
</reference>
<proteinExistence type="predicted"/>
<gene>
    <name evidence="2" type="ORF">MGAL_10B014007</name>
</gene>
<organism evidence="2 3">
    <name type="scientific">Mytilus galloprovincialis</name>
    <name type="common">Mediterranean mussel</name>
    <dbReference type="NCBI Taxonomy" id="29158"/>
    <lineage>
        <taxon>Eukaryota</taxon>
        <taxon>Metazoa</taxon>
        <taxon>Spiralia</taxon>
        <taxon>Lophotrochozoa</taxon>
        <taxon>Mollusca</taxon>
        <taxon>Bivalvia</taxon>
        <taxon>Autobranchia</taxon>
        <taxon>Pteriomorphia</taxon>
        <taxon>Mytilida</taxon>
        <taxon>Mytiloidea</taxon>
        <taxon>Mytilidae</taxon>
        <taxon>Mytilinae</taxon>
        <taxon>Mytilus</taxon>
    </lineage>
</organism>